<reference evidence="3 5" key="2">
    <citation type="submission" date="2017-03" db="EMBL/GenBank/DDBJ databases">
        <title>Complete sequence of Clostridium formicaceticum DSM 92.</title>
        <authorList>
            <person name="Poehlein A."/>
            <person name="Karl M."/>
            <person name="Bengelsdorf F.R."/>
            <person name="Duerre P."/>
            <person name="Daniel R."/>
        </authorList>
    </citation>
    <scope>NUCLEOTIDE SEQUENCE [LARGE SCALE GENOMIC DNA]</scope>
    <source>
        <strain evidence="3 5">DSM 92</strain>
    </source>
</reference>
<dbReference type="InterPro" id="IPR044992">
    <property type="entry name" value="ChyE-like"/>
</dbReference>
<organism evidence="3 5">
    <name type="scientific">Clostridium formicaceticum</name>
    <dbReference type="NCBI Taxonomy" id="1497"/>
    <lineage>
        <taxon>Bacteria</taxon>
        <taxon>Bacillati</taxon>
        <taxon>Bacillota</taxon>
        <taxon>Clostridia</taxon>
        <taxon>Eubacteriales</taxon>
        <taxon>Clostridiaceae</taxon>
        <taxon>Clostridium</taxon>
    </lineage>
</organism>
<sequence>MLLILNCFVNDQFAQSFDEAIIRQVAGCNKKCNFVRAINMREAESSLQDLDAYSHLIISGSEASTLDDMGWEKPLEAIVADFIAHNKAIMGICYGHQFLVRSIIGKSFIRKAEKPEMGWEKIQLQDNLLFKGIEKPISMVAHYDEVFNLPEEFTIIATSPNCNIHGFQYKDLPVWGVQFHPEYALTEGQEIFEVFSKQDKNFDDYYINHLEKESQLLQNPKFIKNFLSF</sequence>
<evidence type="ECO:0000313" key="5">
    <source>
        <dbReference type="Proteomes" id="UP000192478"/>
    </source>
</evidence>
<reference evidence="2 4" key="1">
    <citation type="submission" date="2016-10" db="EMBL/GenBank/DDBJ databases">
        <title>Complete Genome Sequence of Acetogen Clostridium formicoaceticum ATCC 27076.</title>
        <authorList>
            <person name="Bao T."/>
            <person name="Cheng C."/>
            <person name="Zhao J."/>
            <person name="Yang S.-T."/>
            <person name="Wang J."/>
            <person name="Wang M."/>
        </authorList>
    </citation>
    <scope>NUCLEOTIDE SEQUENCE [LARGE SCALE GENOMIC DNA]</scope>
    <source>
        <strain evidence="2 4">ATCC 27076</strain>
    </source>
</reference>
<dbReference type="PROSITE" id="PS51273">
    <property type="entry name" value="GATASE_TYPE_1"/>
    <property type="match status" value="1"/>
</dbReference>
<dbReference type="AlphaFoldDB" id="A0AAC9RNT3"/>
<dbReference type="CDD" id="cd01741">
    <property type="entry name" value="GATase1_1"/>
    <property type="match status" value="1"/>
</dbReference>
<dbReference type="InterPro" id="IPR017926">
    <property type="entry name" value="GATASE"/>
</dbReference>
<name>A0AAC9RNT3_9CLOT</name>
<proteinExistence type="predicted"/>
<dbReference type="Gene3D" id="3.40.50.880">
    <property type="match status" value="1"/>
</dbReference>
<dbReference type="PANTHER" id="PTHR42695:SF5">
    <property type="entry name" value="GLUTAMINE AMIDOTRANSFERASE YLR126C-RELATED"/>
    <property type="match status" value="1"/>
</dbReference>
<keyword evidence="3" id="KW-0436">Ligase</keyword>
<evidence type="ECO:0000313" key="2">
    <source>
        <dbReference type="EMBL" id="AOY77956.1"/>
    </source>
</evidence>
<dbReference type="EMBL" id="CP017603">
    <property type="protein sequence ID" value="AOY77956.1"/>
    <property type="molecule type" value="Genomic_DNA"/>
</dbReference>
<accession>A0AAC9RNT3</accession>
<evidence type="ECO:0000259" key="1">
    <source>
        <dbReference type="Pfam" id="PF00117"/>
    </source>
</evidence>
<dbReference type="EMBL" id="CP020559">
    <property type="protein sequence ID" value="ARE88578.1"/>
    <property type="molecule type" value="Genomic_DNA"/>
</dbReference>
<dbReference type="GO" id="GO:0003922">
    <property type="term" value="F:GMP synthase (glutamine-hydrolyzing) activity"/>
    <property type="evidence" value="ECO:0007669"/>
    <property type="project" value="UniProtKB-EC"/>
</dbReference>
<dbReference type="Proteomes" id="UP000192478">
    <property type="component" value="Chromosome"/>
</dbReference>
<dbReference type="GO" id="GO:0005829">
    <property type="term" value="C:cytosol"/>
    <property type="evidence" value="ECO:0007669"/>
    <property type="project" value="TreeGrafter"/>
</dbReference>
<dbReference type="EC" id="6.3.5.2" evidence="3"/>
<dbReference type="Pfam" id="PF00117">
    <property type="entry name" value="GATase"/>
    <property type="match status" value="1"/>
</dbReference>
<evidence type="ECO:0000313" key="3">
    <source>
        <dbReference type="EMBL" id="ARE88578.1"/>
    </source>
</evidence>
<dbReference type="SUPFAM" id="SSF52317">
    <property type="entry name" value="Class I glutamine amidotransferase-like"/>
    <property type="match status" value="1"/>
</dbReference>
<dbReference type="InterPro" id="IPR029062">
    <property type="entry name" value="Class_I_gatase-like"/>
</dbReference>
<dbReference type="RefSeq" id="WP_070972442.1">
    <property type="nucleotide sequence ID" value="NZ_CP017603.1"/>
</dbReference>
<evidence type="ECO:0000313" key="4">
    <source>
        <dbReference type="Proteomes" id="UP000177894"/>
    </source>
</evidence>
<dbReference type="KEGG" id="cfm:BJL90_20065"/>
<protein>
    <submittedName>
        <fullName evidence="3">GMP synthase</fullName>
        <ecNumber evidence="3">6.3.5.2</ecNumber>
    </submittedName>
</protein>
<dbReference type="Proteomes" id="UP000177894">
    <property type="component" value="Chromosome"/>
</dbReference>
<feature type="domain" description="Glutamine amidotransferase" evidence="1">
    <location>
        <begin position="14"/>
        <end position="193"/>
    </location>
</feature>
<keyword evidence="4" id="KW-1185">Reference proteome</keyword>
<gene>
    <name evidence="3" type="primary">guaA_2</name>
    <name evidence="2" type="ORF">BJL90_20065</name>
    <name evidence="3" type="ORF">CLFO_29840</name>
</gene>
<dbReference type="PANTHER" id="PTHR42695">
    <property type="entry name" value="GLUTAMINE AMIDOTRANSFERASE YLR126C-RELATED"/>
    <property type="match status" value="1"/>
</dbReference>